<organism evidence="1 2">
    <name type="scientific">candidate division WWE3 bacterium CG_4_9_14_0_2_um_filter_35_11</name>
    <dbReference type="NCBI Taxonomy" id="1975077"/>
    <lineage>
        <taxon>Bacteria</taxon>
        <taxon>Katanobacteria</taxon>
    </lineage>
</organism>
<sequence>MNKNCSQGHVSLEKLEEKIDQVLQKYEISEKFKDWAVEYLNELNDKETNDRELVRSNVKKLYDDCVKKLDNLLKLKISTQNINGSSISEEEYIAQRKYLLQEKEALMQNMNGTDQRIDRWHELSVKTFNFVCYARYWFANGDLKTKTQILAALGSNLTINNKDILIDGQKHFFLVEKGKKDLGILAKKFEPIKWLDILMQNDPPEVLRT</sequence>
<reference evidence="2" key="1">
    <citation type="submission" date="2017-09" db="EMBL/GenBank/DDBJ databases">
        <title>Depth-based differentiation of microbial function through sediment-hosted aquifers and enrichment of novel symbionts in the deep terrestrial subsurface.</title>
        <authorList>
            <person name="Probst A.J."/>
            <person name="Ladd B."/>
            <person name="Jarett J.K."/>
            <person name="Geller-Mcgrath D.E."/>
            <person name="Sieber C.M.K."/>
            <person name="Emerson J.B."/>
            <person name="Anantharaman K."/>
            <person name="Thomas B.C."/>
            <person name="Malmstrom R."/>
            <person name="Stieglmeier M."/>
            <person name="Klingl A."/>
            <person name="Woyke T."/>
            <person name="Ryan C.M."/>
            <person name="Banfield J.F."/>
        </authorList>
    </citation>
    <scope>NUCLEOTIDE SEQUENCE [LARGE SCALE GENOMIC DNA]</scope>
</reference>
<dbReference type="EMBL" id="PFSJ01000017">
    <property type="protein sequence ID" value="PJC23708.1"/>
    <property type="molecule type" value="Genomic_DNA"/>
</dbReference>
<proteinExistence type="predicted"/>
<accession>A0A2M8ELU9</accession>
<evidence type="ECO:0000313" key="1">
    <source>
        <dbReference type="EMBL" id="PJC23708.1"/>
    </source>
</evidence>
<dbReference type="Proteomes" id="UP000229756">
    <property type="component" value="Unassembled WGS sequence"/>
</dbReference>
<dbReference type="AlphaFoldDB" id="A0A2M8ELU9"/>
<protein>
    <submittedName>
        <fullName evidence="1">Uncharacterized protein</fullName>
    </submittedName>
</protein>
<feature type="non-terminal residue" evidence="1">
    <location>
        <position position="209"/>
    </location>
</feature>
<comment type="caution">
    <text evidence="1">The sequence shown here is derived from an EMBL/GenBank/DDBJ whole genome shotgun (WGS) entry which is preliminary data.</text>
</comment>
<evidence type="ECO:0000313" key="2">
    <source>
        <dbReference type="Proteomes" id="UP000229756"/>
    </source>
</evidence>
<gene>
    <name evidence="1" type="ORF">CO058_02120</name>
</gene>
<name>A0A2M8ELU9_UNCKA</name>